<evidence type="ECO:0000313" key="1">
    <source>
        <dbReference type="EMBL" id="MBX6982406.1"/>
    </source>
</evidence>
<dbReference type="OrthoDB" id="6466678at2"/>
<evidence type="ECO:0000313" key="2">
    <source>
        <dbReference type="Proteomes" id="UP000824410"/>
    </source>
</evidence>
<dbReference type="Pfam" id="PF09482">
    <property type="entry name" value="OrgA_MxiK"/>
    <property type="match status" value="1"/>
</dbReference>
<sequence>MQRLNKLLIQQQDIFLAPGSYFHSEFNGDFYHQLPVLLQEQHNHKLIEQYALPSANPRTPLLPNVLSIHWKQLPIVAVHIGGVMQTESQQQSRKLPNSETLRRYFRRPLNAQDILNNNAPTALIALGAAKVLSSLAPFGSAYILRAKYMFNREIQQMIPAHRETMLPWNIIEEICHYINRNKNNENTAIS</sequence>
<gene>
    <name evidence="1" type="ORF">EX242_19375</name>
</gene>
<dbReference type="Proteomes" id="UP000824410">
    <property type="component" value="Unassembled WGS sequence"/>
</dbReference>
<dbReference type="EMBL" id="SHDO01000027">
    <property type="protein sequence ID" value="MBX6982406.1"/>
    <property type="molecule type" value="Genomic_DNA"/>
</dbReference>
<organism evidence="1 2">
    <name type="scientific">Providencia rettgeri</name>
    <dbReference type="NCBI Taxonomy" id="587"/>
    <lineage>
        <taxon>Bacteria</taxon>
        <taxon>Pseudomonadati</taxon>
        <taxon>Pseudomonadota</taxon>
        <taxon>Gammaproteobacteria</taxon>
        <taxon>Enterobacterales</taxon>
        <taxon>Morganellaceae</taxon>
        <taxon>Providencia</taxon>
    </lineage>
</organism>
<name>A0A1J0E1V8_PRORE</name>
<proteinExistence type="predicted"/>
<dbReference type="KEGG" id="prg:RB151_001910"/>
<accession>A0A1J0E1V8</accession>
<protein>
    <submittedName>
        <fullName evidence="1">Uncharacterized protein</fullName>
    </submittedName>
</protein>
<dbReference type="AlphaFoldDB" id="A0A1J0E1V8"/>
<dbReference type="RefSeq" id="WP_071548810.1">
    <property type="nucleotide sequence ID" value="NZ_ABEXNG020000172.1"/>
</dbReference>
<dbReference type="InterPro" id="IPR013388">
    <property type="entry name" value="T3SS_OrgA/MxiK"/>
</dbReference>
<comment type="caution">
    <text evidence="1">The sequence shown here is derived from an EMBL/GenBank/DDBJ whole genome shotgun (WGS) entry which is preliminary data.</text>
</comment>
<reference evidence="1" key="1">
    <citation type="submission" date="2019-02" db="EMBL/GenBank/DDBJ databases">
        <title>Genomic characterization of isolates from hospital effluents in KZN, South Africa.</title>
        <authorList>
            <person name="Ntshobeni N."/>
            <person name="Allam M."/>
            <person name="Ismail A."/>
            <person name="Amoako D."/>
            <person name="Essack S."/>
            <person name="Chenia H."/>
        </authorList>
    </citation>
    <scope>NUCLEOTIDE SEQUENCE</scope>
    <source>
        <strain evidence="1">AFE97_S1</strain>
    </source>
</reference>